<proteinExistence type="predicted"/>
<gene>
    <name evidence="1" type="ORF">Dsi01nite_061540</name>
</gene>
<keyword evidence="2" id="KW-1185">Reference proteome</keyword>
<protein>
    <submittedName>
        <fullName evidence="1">Uncharacterized protein</fullName>
    </submittedName>
</protein>
<evidence type="ECO:0000313" key="2">
    <source>
        <dbReference type="Proteomes" id="UP000660611"/>
    </source>
</evidence>
<organism evidence="1 2">
    <name type="scientific">Dactylosporangium siamense</name>
    <dbReference type="NCBI Taxonomy" id="685454"/>
    <lineage>
        <taxon>Bacteria</taxon>
        <taxon>Bacillati</taxon>
        <taxon>Actinomycetota</taxon>
        <taxon>Actinomycetes</taxon>
        <taxon>Micromonosporales</taxon>
        <taxon>Micromonosporaceae</taxon>
        <taxon>Dactylosporangium</taxon>
    </lineage>
</organism>
<dbReference type="EMBL" id="BONQ01000096">
    <property type="protein sequence ID" value="GIG48113.1"/>
    <property type="molecule type" value="Genomic_DNA"/>
</dbReference>
<sequence>MTVTMVHLSSAGWRVLNALERLGRHPARMATLANAQDAADDDIVRLEQAGLLYGSMYGRTTAVSIGEHLAHDGSPMMIQLRLTKAGARQLSTPRNRVLCLLGARQGRSLKLRFLLTNCAGADVVLFQQMTSLQLVTVAHVVASEPLDPMMLPHVPPSNVAVRLTAKGRTFLPY</sequence>
<dbReference type="Proteomes" id="UP000660611">
    <property type="component" value="Unassembled WGS sequence"/>
</dbReference>
<comment type="caution">
    <text evidence="1">The sequence shown here is derived from an EMBL/GenBank/DDBJ whole genome shotgun (WGS) entry which is preliminary data.</text>
</comment>
<name>A0A919PTD1_9ACTN</name>
<accession>A0A919PTD1</accession>
<reference evidence="1" key="1">
    <citation type="submission" date="2021-01" db="EMBL/GenBank/DDBJ databases">
        <title>Whole genome shotgun sequence of Dactylosporangium siamense NBRC 106093.</title>
        <authorList>
            <person name="Komaki H."/>
            <person name="Tamura T."/>
        </authorList>
    </citation>
    <scope>NUCLEOTIDE SEQUENCE</scope>
    <source>
        <strain evidence="1">NBRC 106093</strain>
    </source>
</reference>
<dbReference type="AlphaFoldDB" id="A0A919PTD1"/>
<evidence type="ECO:0000313" key="1">
    <source>
        <dbReference type="EMBL" id="GIG48113.1"/>
    </source>
</evidence>